<dbReference type="InterPro" id="IPR000531">
    <property type="entry name" value="Beta-barrel_TonB"/>
</dbReference>
<dbReference type="PROSITE" id="PS52016">
    <property type="entry name" value="TONB_DEPENDENT_REC_3"/>
    <property type="match status" value="1"/>
</dbReference>
<protein>
    <submittedName>
        <fullName evidence="15">TonB-dependent receptor</fullName>
    </submittedName>
</protein>
<evidence type="ECO:0000256" key="3">
    <source>
        <dbReference type="ARBA" id="ARBA00022448"/>
    </source>
</evidence>
<name>A0A848F4T4_9BURK</name>
<keyword evidence="16" id="KW-1185">Reference proteome</keyword>
<keyword evidence="6 11" id="KW-0798">TonB box</keyword>
<dbReference type="EMBL" id="JABBFW010000002">
    <property type="protein sequence ID" value="NML14088.1"/>
    <property type="molecule type" value="Genomic_DNA"/>
</dbReference>
<dbReference type="InterPro" id="IPR039426">
    <property type="entry name" value="TonB-dep_rcpt-like"/>
</dbReference>
<dbReference type="Pfam" id="PF00593">
    <property type="entry name" value="TonB_dep_Rec_b-barrel"/>
    <property type="match status" value="1"/>
</dbReference>
<evidence type="ECO:0000256" key="4">
    <source>
        <dbReference type="ARBA" id="ARBA00022452"/>
    </source>
</evidence>
<dbReference type="InterPro" id="IPR037066">
    <property type="entry name" value="Plug_dom_sf"/>
</dbReference>
<comment type="similarity">
    <text evidence="2 10 11">Belongs to the TonB-dependent receptor family.</text>
</comment>
<evidence type="ECO:0000256" key="6">
    <source>
        <dbReference type="ARBA" id="ARBA00023077"/>
    </source>
</evidence>
<evidence type="ECO:0000256" key="9">
    <source>
        <dbReference type="ARBA" id="ARBA00023237"/>
    </source>
</evidence>
<dbReference type="CDD" id="cd01347">
    <property type="entry name" value="ligand_gated_channel"/>
    <property type="match status" value="1"/>
</dbReference>
<feature type="domain" description="TonB-dependent receptor-like beta-barrel" evidence="13">
    <location>
        <begin position="256"/>
        <end position="663"/>
    </location>
</feature>
<evidence type="ECO:0000256" key="11">
    <source>
        <dbReference type="RuleBase" id="RU003357"/>
    </source>
</evidence>
<sequence>MPSPSAEAVPAEAPQRVEITGERVGSDLRERRESTVAKTVVGREEIERFGDATLGELLKRLPGVTVDGAPGRGGNPRLRGLGNGYTQILLDGEAVPRGFEIDSLAPEQVERIEILRAPTAETGARAIAGTLNIVTRESFRKRLNDLRLSLGLEDGLLSPGLSWTRNGSADALSYTLTLGAARTRSDTQSVRSVSDGGGALLRREASDSRSERQRLSLNGRLQWRLGEGESFTLTPFALYAEGDSRRHVGVFDLADPAYVRSDGSGRTRFSLTRLSAQRNQRLDDGTRLEWRASLGRWQYDDDGLRFERDAAGRALRTRDDQATTTDHSWSASVKASTLLAESHSGVAGLELEGSRREEARVNLLNGAALFPDFGNSLQARSQRVAVYAQDEWEINRHWAAHAGLRWEAIETRGAGLDDAQRNRSAVWSPLLHAVWKPDPKKRDQLRLSLTRSYRALTLGSLIGRPVPSTDNSPTSPDRAGNPALRPELATGLDLTFERYLGGGGVLSAGVFHREISELVRNETRLETLPGAGARWVNRPRNVGDATVQGLELEAKFALREFMAQAPALDLRGNVSFFRSRVHDVPGPDNRVDQQPGMTANLGADWKLRSVPLTLGANFNWTPGYVTRLSATEFARQGRKPVFDAYALWNFNPNLALRLSATNLTTPDYLRGSGVEAAGVSEFSQTVTRSDVDWLLRLEMKL</sequence>
<evidence type="ECO:0000259" key="13">
    <source>
        <dbReference type="Pfam" id="PF00593"/>
    </source>
</evidence>
<evidence type="ECO:0000256" key="7">
    <source>
        <dbReference type="ARBA" id="ARBA00023136"/>
    </source>
</evidence>
<dbReference type="RefSeq" id="WP_169159004.1">
    <property type="nucleotide sequence ID" value="NZ_JABBFW010000002.1"/>
</dbReference>
<evidence type="ECO:0000256" key="1">
    <source>
        <dbReference type="ARBA" id="ARBA00004571"/>
    </source>
</evidence>
<proteinExistence type="inferred from homology"/>
<dbReference type="PANTHER" id="PTHR40980">
    <property type="entry name" value="PLUG DOMAIN-CONTAINING PROTEIN"/>
    <property type="match status" value="1"/>
</dbReference>
<evidence type="ECO:0000313" key="16">
    <source>
        <dbReference type="Proteomes" id="UP000574067"/>
    </source>
</evidence>
<organism evidence="15 16">
    <name type="scientific">Azohydromonas caseinilytica</name>
    <dbReference type="NCBI Taxonomy" id="2728836"/>
    <lineage>
        <taxon>Bacteria</taxon>
        <taxon>Pseudomonadati</taxon>
        <taxon>Pseudomonadota</taxon>
        <taxon>Betaproteobacteria</taxon>
        <taxon>Burkholderiales</taxon>
        <taxon>Sphaerotilaceae</taxon>
        <taxon>Azohydromonas</taxon>
    </lineage>
</organism>
<keyword evidence="4 10" id="KW-1134">Transmembrane beta strand</keyword>
<feature type="domain" description="TonB-dependent receptor plug" evidence="14">
    <location>
        <begin position="31"/>
        <end position="130"/>
    </location>
</feature>
<dbReference type="GO" id="GO:0009279">
    <property type="term" value="C:cell outer membrane"/>
    <property type="evidence" value="ECO:0007669"/>
    <property type="project" value="UniProtKB-SubCell"/>
</dbReference>
<keyword evidence="3 10" id="KW-0813">Transport</keyword>
<dbReference type="Pfam" id="PF07715">
    <property type="entry name" value="Plug"/>
    <property type="match status" value="1"/>
</dbReference>
<feature type="region of interest" description="Disordered" evidence="12">
    <location>
        <begin position="185"/>
        <end position="207"/>
    </location>
</feature>
<keyword evidence="8 15" id="KW-0675">Receptor</keyword>
<comment type="subcellular location">
    <subcellularLocation>
        <location evidence="1 10">Cell outer membrane</location>
        <topology evidence="1 10">Multi-pass membrane protein</topology>
    </subcellularLocation>
</comment>
<keyword evidence="7 10" id="KW-0472">Membrane</keyword>
<gene>
    <name evidence="15" type="ORF">HHL10_03720</name>
</gene>
<evidence type="ECO:0000259" key="14">
    <source>
        <dbReference type="Pfam" id="PF07715"/>
    </source>
</evidence>
<evidence type="ECO:0000256" key="2">
    <source>
        <dbReference type="ARBA" id="ARBA00009810"/>
    </source>
</evidence>
<dbReference type="Gene3D" id="2.40.170.20">
    <property type="entry name" value="TonB-dependent receptor, beta-barrel domain"/>
    <property type="match status" value="1"/>
</dbReference>
<dbReference type="Proteomes" id="UP000574067">
    <property type="component" value="Unassembled WGS sequence"/>
</dbReference>
<dbReference type="InterPro" id="IPR012910">
    <property type="entry name" value="Plug_dom"/>
</dbReference>
<evidence type="ECO:0000256" key="12">
    <source>
        <dbReference type="SAM" id="MobiDB-lite"/>
    </source>
</evidence>
<dbReference type="SUPFAM" id="SSF56935">
    <property type="entry name" value="Porins"/>
    <property type="match status" value="1"/>
</dbReference>
<dbReference type="AlphaFoldDB" id="A0A848F4T4"/>
<evidence type="ECO:0000256" key="10">
    <source>
        <dbReference type="PROSITE-ProRule" id="PRU01360"/>
    </source>
</evidence>
<evidence type="ECO:0000256" key="8">
    <source>
        <dbReference type="ARBA" id="ARBA00023170"/>
    </source>
</evidence>
<dbReference type="Gene3D" id="2.170.130.10">
    <property type="entry name" value="TonB-dependent receptor, plug domain"/>
    <property type="match status" value="1"/>
</dbReference>
<feature type="region of interest" description="Disordered" evidence="12">
    <location>
        <begin position="464"/>
        <end position="484"/>
    </location>
</feature>
<accession>A0A848F4T4</accession>
<evidence type="ECO:0000313" key="15">
    <source>
        <dbReference type="EMBL" id="NML14088.1"/>
    </source>
</evidence>
<comment type="caution">
    <text evidence="15">The sequence shown here is derived from an EMBL/GenBank/DDBJ whole genome shotgun (WGS) entry which is preliminary data.</text>
</comment>
<evidence type="ECO:0000256" key="5">
    <source>
        <dbReference type="ARBA" id="ARBA00022692"/>
    </source>
</evidence>
<dbReference type="InterPro" id="IPR036942">
    <property type="entry name" value="Beta-barrel_TonB_sf"/>
</dbReference>
<dbReference type="PANTHER" id="PTHR40980:SF4">
    <property type="entry name" value="TONB-DEPENDENT RECEPTOR-LIKE BETA-BARREL DOMAIN-CONTAINING PROTEIN"/>
    <property type="match status" value="1"/>
</dbReference>
<keyword evidence="9 10" id="KW-0998">Cell outer membrane</keyword>
<reference evidence="15 16" key="1">
    <citation type="submission" date="2020-04" db="EMBL/GenBank/DDBJ databases">
        <title>Azohydromonas sp. isolated from soil.</title>
        <authorList>
            <person name="Dahal R.H."/>
        </authorList>
    </citation>
    <scope>NUCLEOTIDE SEQUENCE [LARGE SCALE GENOMIC DNA]</scope>
    <source>
        <strain evidence="15 16">G-1-1-14</strain>
    </source>
</reference>
<keyword evidence="5 10" id="KW-0812">Transmembrane</keyword>